<dbReference type="GO" id="GO:0071011">
    <property type="term" value="C:precatalytic spliceosome"/>
    <property type="evidence" value="ECO:0007669"/>
    <property type="project" value="TreeGrafter"/>
</dbReference>
<comment type="subcellular location">
    <subcellularLocation>
        <location evidence="1">Nucleus</location>
    </subcellularLocation>
</comment>
<name>A0A814WIF5_9BILA</name>
<accession>A0A814WIF5</accession>
<keyword evidence="3" id="KW-0507">mRNA processing</keyword>
<dbReference type="GO" id="GO:0000245">
    <property type="term" value="P:spliceosomal complex assembly"/>
    <property type="evidence" value="ECO:0007669"/>
    <property type="project" value="TreeGrafter"/>
</dbReference>
<sequence>MFETKEEKRYWRRYIYIWINYALFEELEAENIELTRGVYKNCLNLIPHKKFTFAKIWLYYAQFEIRQKELASVRKILGTAIGMCPKDKLFRGYIDLEIQLREFDNCRRLYEKFLEFGPDNCTTWIKFAELESILGDTDRARAIYELAIEQPRLDMPELLWKAFIDFEIEQQEYDHARKLYSKLLKKTQHVKVWLSLAQFEAVIDESDSIDRARDVFEQAYKTLRTANDKEERLMLVENWLDFEKERGTKESVARVEKCLPKRIKQRRKILSEDGTDSGKWEEYMQLVFPDDEAVQPHLKLLSMAKRWKKGQDDVSTSTNVNTDNDMSTAKATTETETETEDDNVPLPESRIDDEEMNDES</sequence>
<dbReference type="GO" id="GO:0071007">
    <property type="term" value="C:U2-type catalytic step 2 spliceosome"/>
    <property type="evidence" value="ECO:0007669"/>
    <property type="project" value="TreeGrafter"/>
</dbReference>
<evidence type="ECO:0000256" key="9">
    <source>
        <dbReference type="SAM" id="MobiDB-lite"/>
    </source>
</evidence>
<protein>
    <recommendedName>
        <fullName evidence="10">Pre-mRNA-splicing factor Syf1/CRNKL1-like C-terminal HAT-repeats domain-containing protein</fullName>
    </recommendedName>
</protein>
<dbReference type="InterPro" id="IPR055430">
    <property type="entry name" value="HAT_Syf1_CNRKL1_C"/>
</dbReference>
<organism evidence="11 12">
    <name type="scientific">Rotaria sordida</name>
    <dbReference type="NCBI Taxonomy" id="392033"/>
    <lineage>
        <taxon>Eukaryota</taxon>
        <taxon>Metazoa</taxon>
        <taxon>Spiralia</taxon>
        <taxon>Gnathifera</taxon>
        <taxon>Rotifera</taxon>
        <taxon>Eurotatoria</taxon>
        <taxon>Bdelloidea</taxon>
        <taxon>Philodinida</taxon>
        <taxon>Philodinidae</taxon>
        <taxon>Rotaria</taxon>
    </lineage>
</organism>
<keyword evidence="6" id="KW-0508">mRNA splicing</keyword>
<dbReference type="PANTHER" id="PTHR11246:SF3">
    <property type="entry name" value="CROOKED NECK-LIKE PROTEIN 1"/>
    <property type="match status" value="1"/>
</dbReference>
<evidence type="ECO:0000256" key="6">
    <source>
        <dbReference type="ARBA" id="ARBA00023187"/>
    </source>
</evidence>
<dbReference type="SUPFAM" id="SSF48452">
    <property type="entry name" value="TPR-like"/>
    <property type="match status" value="1"/>
</dbReference>
<feature type="domain" description="Pre-mRNA-splicing factor Syf1/CRNKL1-like C-terminal HAT-repeats" evidence="10">
    <location>
        <begin position="17"/>
        <end position="179"/>
    </location>
</feature>
<feature type="region of interest" description="Disordered" evidence="9">
    <location>
        <begin position="310"/>
        <end position="360"/>
    </location>
</feature>
<comment type="function">
    <text evidence="8">Involved in pre-mRNA splicing and cell cycle progression. Required for the spliceosome assembly and initiation of the DNA replication.</text>
</comment>
<dbReference type="GO" id="GO:0000974">
    <property type="term" value="C:Prp19 complex"/>
    <property type="evidence" value="ECO:0007669"/>
    <property type="project" value="TreeGrafter"/>
</dbReference>
<evidence type="ECO:0000256" key="3">
    <source>
        <dbReference type="ARBA" id="ARBA00022664"/>
    </source>
</evidence>
<dbReference type="FunFam" id="1.25.40.10:FF:000306">
    <property type="entry name" value="Cell cycle control protein cwf4"/>
    <property type="match status" value="1"/>
</dbReference>
<evidence type="ECO:0000256" key="1">
    <source>
        <dbReference type="ARBA" id="ARBA00004123"/>
    </source>
</evidence>
<keyword evidence="7" id="KW-0539">Nucleus</keyword>
<dbReference type="GO" id="GO:0071014">
    <property type="term" value="C:post-mRNA release spliceosomal complex"/>
    <property type="evidence" value="ECO:0007669"/>
    <property type="project" value="TreeGrafter"/>
</dbReference>
<keyword evidence="4" id="KW-0747">Spliceosome</keyword>
<dbReference type="PANTHER" id="PTHR11246">
    <property type="entry name" value="PRE-MRNA SPLICING FACTOR"/>
    <property type="match status" value="1"/>
</dbReference>
<evidence type="ECO:0000256" key="2">
    <source>
        <dbReference type="ARBA" id="ARBA00008644"/>
    </source>
</evidence>
<dbReference type="EMBL" id="CAJNOU010001447">
    <property type="protein sequence ID" value="CAF1205892.1"/>
    <property type="molecule type" value="Genomic_DNA"/>
</dbReference>
<proteinExistence type="inferred from homology"/>
<dbReference type="Pfam" id="PF23231">
    <property type="entry name" value="HAT_Syf1_CNRKL1_C"/>
    <property type="match status" value="1"/>
</dbReference>
<reference evidence="11" key="1">
    <citation type="submission" date="2021-02" db="EMBL/GenBank/DDBJ databases">
        <authorList>
            <person name="Nowell W R."/>
        </authorList>
    </citation>
    <scope>NUCLEOTIDE SEQUENCE</scope>
</reference>
<evidence type="ECO:0000256" key="8">
    <source>
        <dbReference type="ARBA" id="ARBA00037040"/>
    </source>
</evidence>
<evidence type="ECO:0000256" key="7">
    <source>
        <dbReference type="ARBA" id="ARBA00023242"/>
    </source>
</evidence>
<dbReference type="Proteomes" id="UP000663889">
    <property type="component" value="Unassembled WGS sequence"/>
</dbReference>
<evidence type="ECO:0000259" key="10">
    <source>
        <dbReference type="Pfam" id="PF23231"/>
    </source>
</evidence>
<dbReference type="Gene3D" id="1.25.40.10">
    <property type="entry name" value="Tetratricopeptide repeat domain"/>
    <property type="match status" value="2"/>
</dbReference>
<dbReference type="InterPro" id="IPR011990">
    <property type="entry name" value="TPR-like_helical_dom_sf"/>
</dbReference>
<gene>
    <name evidence="11" type="ORF">SEV965_LOCUS21402</name>
</gene>
<comment type="caution">
    <text evidence="11">The sequence shown here is derived from an EMBL/GenBank/DDBJ whole genome shotgun (WGS) entry which is preliminary data.</text>
</comment>
<dbReference type="InterPro" id="IPR045075">
    <property type="entry name" value="Syf1-like"/>
</dbReference>
<feature type="compositionally biased region" description="Acidic residues" evidence="9">
    <location>
        <begin position="351"/>
        <end position="360"/>
    </location>
</feature>
<feature type="compositionally biased region" description="Polar residues" evidence="9">
    <location>
        <begin position="313"/>
        <end position="331"/>
    </location>
</feature>
<comment type="similarity">
    <text evidence="2">Belongs to the crooked-neck family.</text>
</comment>
<dbReference type="AlphaFoldDB" id="A0A814WIF5"/>
<evidence type="ECO:0000313" key="11">
    <source>
        <dbReference type="EMBL" id="CAF1205892.1"/>
    </source>
</evidence>
<keyword evidence="5" id="KW-0677">Repeat</keyword>
<evidence type="ECO:0000256" key="4">
    <source>
        <dbReference type="ARBA" id="ARBA00022728"/>
    </source>
</evidence>
<evidence type="ECO:0000256" key="5">
    <source>
        <dbReference type="ARBA" id="ARBA00022737"/>
    </source>
</evidence>
<dbReference type="InterPro" id="IPR003107">
    <property type="entry name" value="HAT"/>
</dbReference>
<evidence type="ECO:0000313" key="12">
    <source>
        <dbReference type="Proteomes" id="UP000663889"/>
    </source>
</evidence>
<dbReference type="SMART" id="SM00386">
    <property type="entry name" value="HAT"/>
    <property type="match status" value="6"/>
</dbReference>